<dbReference type="InterPro" id="IPR012001">
    <property type="entry name" value="Thiamin_PyroP_enz_TPP-bd_dom"/>
</dbReference>
<dbReference type="Gene3D" id="3.40.50.970">
    <property type="match status" value="2"/>
</dbReference>
<comment type="caution">
    <text evidence="8">The sequence shown here is derived from an EMBL/GenBank/DDBJ whole genome shotgun (WGS) entry which is preliminary data.</text>
</comment>
<dbReference type="InterPro" id="IPR045229">
    <property type="entry name" value="TPP_enz"/>
</dbReference>
<evidence type="ECO:0000313" key="9">
    <source>
        <dbReference type="Proteomes" id="UP000321523"/>
    </source>
</evidence>
<dbReference type="PANTHER" id="PTHR18968">
    <property type="entry name" value="THIAMINE PYROPHOSPHATE ENZYMES"/>
    <property type="match status" value="1"/>
</dbReference>
<dbReference type="InterPro" id="IPR000399">
    <property type="entry name" value="TPP-bd_CS"/>
</dbReference>
<dbReference type="InterPro" id="IPR029035">
    <property type="entry name" value="DHS-like_NAD/FAD-binding_dom"/>
</dbReference>
<protein>
    <submittedName>
        <fullName evidence="8">Putative 2-ketoarginine decarboxylase AruI</fullName>
    </submittedName>
</protein>
<dbReference type="AlphaFoldDB" id="A0A512DZH7"/>
<evidence type="ECO:0000256" key="1">
    <source>
        <dbReference type="ARBA" id="ARBA00001964"/>
    </source>
</evidence>
<comment type="cofactor">
    <cofactor evidence="1">
        <name>thiamine diphosphate</name>
        <dbReference type="ChEBI" id="CHEBI:58937"/>
    </cofactor>
</comment>
<dbReference type="Gene3D" id="3.40.50.1220">
    <property type="entry name" value="TPP-binding domain"/>
    <property type="match status" value="1"/>
</dbReference>
<organism evidence="8 9">
    <name type="scientific">Skermanella aerolata</name>
    <dbReference type="NCBI Taxonomy" id="393310"/>
    <lineage>
        <taxon>Bacteria</taxon>
        <taxon>Pseudomonadati</taxon>
        <taxon>Pseudomonadota</taxon>
        <taxon>Alphaproteobacteria</taxon>
        <taxon>Rhodospirillales</taxon>
        <taxon>Azospirillaceae</taxon>
        <taxon>Skermanella</taxon>
    </lineage>
</organism>
<feature type="domain" description="Thiamine pyrophosphate enzyme TPP-binding" evidence="6">
    <location>
        <begin position="383"/>
        <end position="528"/>
    </location>
</feature>
<dbReference type="GO" id="GO:0009097">
    <property type="term" value="P:isoleucine biosynthetic process"/>
    <property type="evidence" value="ECO:0007669"/>
    <property type="project" value="TreeGrafter"/>
</dbReference>
<keyword evidence="3 4" id="KW-0786">Thiamine pyrophosphate</keyword>
<dbReference type="CDD" id="cd00568">
    <property type="entry name" value="TPP_enzymes"/>
    <property type="match status" value="1"/>
</dbReference>
<evidence type="ECO:0000313" key="8">
    <source>
        <dbReference type="EMBL" id="GEO41886.1"/>
    </source>
</evidence>
<dbReference type="Pfam" id="PF02775">
    <property type="entry name" value="TPP_enzyme_C"/>
    <property type="match status" value="1"/>
</dbReference>
<dbReference type="Pfam" id="PF02776">
    <property type="entry name" value="TPP_enzyme_N"/>
    <property type="match status" value="1"/>
</dbReference>
<comment type="similarity">
    <text evidence="2 4">Belongs to the TPP enzyme family.</text>
</comment>
<evidence type="ECO:0000259" key="6">
    <source>
        <dbReference type="Pfam" id="PF02775"/>
    </source>
</evidence>
<dbReference type="SUPFAM" id="SSF52467">
    <property type="entry name" value="DHS-like NAD/FAD-binding domain"/>
    <property type="match status" value="1"/>
</dbReference>
<dbReference type="SUPFAM" id="SSF52518">
    <property type="entry name" value="Thiamin diphosphate-binding fold (THDP-binding)"/>
    <property type="match status" value="2"/>
</dbReference>
<evidence type="ECO:0000256" key="3">
    <source>
        <dbReference type="ARBA" id="ARBA00023052"/>
    </source>
</evidence>
<dbReference type="InterPro" id="IPR029061">
    <property type="entry name" value="THDP-binding"/>
</dbReference>
<dbReference type="Pfam" id="PF00205">
    <property type="entry name" value="TPP_enzyme_M"/>
    <property type="match status" value="1"/>
</dbReference>
<accession>A0A512DZH7</accession>
<dbReference type="PROSITE" id="PS00187">
    <property type="entry name" value="TPP_ENZYMES"/>
    <property type="match status" value="1"/>
</dbReference>
<evidence type="ECO:0000259" key="5">
    <source>
        <dbReference type="Pfam" id="PF00205"/>
    </source>
</evidence>
<dbReference type="InterPro" id="IPR012000">
    <property type="entry name" value="Thiamin_PyroP_enz_cen_dom"/>
</dbReference>
<dbReference type="GO" id="GO:0009099">
    <property type="term" value="P:L-valine biosynthetic process"/>
    <property type="evidence" value="ECO:0007669"/>
    <property type="project" value="TreeGrafter"/>
</dbReference>
<dbReference type="EMBL" id="BJYZ01000033">
    <property type="protein sequence ID" value="GEO41886.1"/>
    <property type="molecule type" value="Genomic_DNA"/>
</dbReference>
<keyword evidence="9" id="KW-1185">Reference proteome</keyword>
<feature type="domain" description="Thiamine pyrophosphate enzyme N-terminal TPP-binding" evidence="7">
    <location>
        <begin position="11"/>
        <end position="123"/>
    </location>
</feature>
<evidence type="ECO:0000259" key="7">
    <source>
        <dbReference type="Pfam" id="PF02776"/>
    </source>
</evidence>
<dbReference type="GO" id="GO:0005948">
    <property type="term" value="C:acetolactate synthase complex"/>
    <property type="evidence" value="ECO:0007669"/>
    <property type="project" value="TreeGrafter"/>
</dbReference>
<sequence length="535" mass="56645">MTTEPISGHPTCGEAAIRLLEAYGIDTVFGIPGVHTLELYRGLPNSSIRHITPRHEQGAAFMADGYARVTGRPAACLLTTGPGLTNAATAIAQAYSDSSPMLVLSSVNDRRDLGMGRGRLHELQSQRSAIAPLCAFSHTVLEPAELPEVMARAFGVFQSARPRPVHIEIPLDVLAAPASFSTKARPAIGRPSACDAALVQAADLIAMAERPVLIIGGGARDCPAAVRQLAEGLGAAVLMTGAAKGTLPHDHPLSLGSSTDQPAMMEFISRADAVIVAGCELAETDFWSGLPSFGGSLIRIDIDPIALTRDVVPDVALLGDAEAILCDLADRLATPNPAHQHPEIAAAREAARSTLPPLRRLHAEVLAAIRAALPPDGVVMSDMTQIAYAGNALWRTDRPRTWHHPHGYGTLGFALPAAIGAKLAKPDQDVVCLIGDGGLMFTVQDLMTSAELDMPLAIVMWNNDGYGQIRDGMIQRGIPEIGVTLKNPDHHMLAKAMGCLSLRADTPAALTEALRQAFKARCPTLIEVRQDSFKS</sequence>
<evidence type="ECO:0000256" key="2">
    <source>
        <dbReference type="ARBA" id="ARBA00007812"/>
    </source>
</evidence>
<dbReference type="GO" id="GO:0000287">
    <property type="term" value="F:magnesium ion binding"/>
    <property type="evidence" value="ECO:0007669"/>
    <property type="project" value="InterPro"/>
</dbReference>
<dbReference type="Proteomes" id="UP000321523">
    <property type="component" value="Unassembled WGS sequence"/>
</dbReference>
<dbReference type="CDD" id="cd07035">
    <property type="entry name" value="TPP_PYR_POX_like"/>
    <property type="match status" value="1"/>
</dbReference>
<dbReference type="InterPro" id="IPR011766">
    <property type="entry name" value="TPP_enzyme_TPP-bd"/>
</dbReference>
<reference evidence="8 9" key="1">
    <citation type="submission" date="2019-07" db="EMBL/GenBank/DDBJ databases">
        <title>Whole genome shotgun sequence of Skermanella aerolata NBRC 106429.</title>
        <authorList>
            <person name="Hosoyama A."/>
            <person name="Uohara A."/>
            <person name="Ohji S."/>
            <person name="Ichikawa N."/>
        </authorList>
    </citation>
    <scope>NUCLEOTIDE SEQUENCE [LARGE SCALE GENOMIC DNA]</scope>
    <source>
        <strain evidence="8 9">NBRC 106429</strain>
    </source>
</reference>
<dbReference type="GO" id="GO:0050660">
    <property type="term" value="F:flavin adenine dinucleotide binding"/>
    <property type="evidence" value="ECO:0007669"/>
    <property type="project" value="TreeGrafter"/>
</dbReference>
<dbReference type="PANTHER" id="PTHR18968:SF13">
    <property type="entry name" value="ACETOLACTATE SYNTHASE CATALYTIC SUBUNIT, MITOCHONDRIAL"/>
    <property type="match status" value="1"/>
</dbReference>
<dbReference type="RefSeq" id="WP_044434657.1">
    <property type="nucleotide sequence ID" value="NZ_BJYZ01000033.1"/>
</dbReference>
<dbReference type="NCBIfam" id="NF005712">
    <property type="entry name" value="PRK07524.1"/>
    <property type="match status" value="1"/>
</dbReference>
<feature type="domain" description="Thiamine pyrophosphate enzyme central" evidence="5">
    <location>
        <begin position="200"/>
        <end position="326"/>
    </location>
</feature>
<proteinExistence type="inferred from homology"/>
<evidence type="ECO:0000256" key="4">
    <source>
        <dbReference type="RuleBase" id="RU362132"/>
    </source>
</evidence>
<name>A0A512DZH7_9PROT</name>
<gene>
    <name evidence="8" type="primary">aruI</name>
    <name evidence="8" type="ORF">SAE02_60340</name>
</gene>
<dbReference type="FunFam" id="3.40.50.970:FF:000007">
    <property type="entry name" value="Acetolactate synthase"/>
    <property type="match status" value="1"/>
</dbReference>
<dbReference type="GO" id="GO:0003984">
    <property type="term" value="F:acetolactate synthase activity"/>
    <property type="evidence" value="ECO:0007669"/>
    <property type="project" value="TreeGrafter"/>
</dbReference>
<dbReference type="GO" id="GO:0030976">
    <property type="term" value="F:thiamine pyrophosphate binding"/>
    <property type="evidence" value="ECO:0007669"/>
    <property type="project" value="InterPro"/>
</dbReference>